<dbReference type="EMBL" id="FOQY01000026">
    <property type="protein sequence ID" value="SFK47184.1"/>
    <property type="molecule type" value="Genomic_DNA"/>
</dbReference>
<feature type="chain" id="PRO_5011681774" evidence="3">
    <location>
        <begin position="29"/>
        <end position="516"/>
    </location>
</feature>
<evidence type="ECO:0000313" key="4">
    <source>
        <dbReference type="EMBL" id="SFK47184.1"/>
    </source>
</evidence>
<dbReference type="InterPro" id="IPR000667">
    <property type="entry name" value="Peptidase_S13"/>
</dbReference>
<evidence type="ECO:0000256" key="1">
    <source>
        <dbReference type="ARBA" id="ARBA00006096"/>
    </source>
</evidence>
<dbReference type="Gene3D" id="3.50.80.20">
    <property type="entry name" value="D-Ala-D-Ala carboxypeptidase C, peptidase S13"/>
    <property type="match status" value="1"/>
</dbReference>
<gene>
    <name evidence="4" type="ORF">SAMN05216275_12625</name>
</gene>
<dbReference type="PROSITE" id="PS51318">
    <property type="entry name" value="TAT"/>
    <property type="match status" value="1"/>
</dbReference>
<dbReference type="Pfam" id="PF02113">
    <property type="entry name" value="Peptidase_S13"/>
    <property type="match status" value="1"/>
</dbReference>
<dbReference type="NCBIfam" id="TIGR00666">
    <property type="entry name" value="PBP4"/>
    <property type="match status" value="1"/>
</dbReference>
<dbReference type="RefSeq" id="WP_093890232.1">
    <property type="nucleotide sequence ID" value="NZ_FOQY01000026.1"/>
</dbReference>
<keyword evidence="4" id="KW-0121">Carboxypeptidase</keyword>
<keyword evidence="2" id="KW-0378">Hydrolase</keyword>
<keyword evidence="3" id="KW-0732">Signal</keyword>
<evidence type="ECO:0000256" key="3">
    <source>
        <dbReference type="SAM" id="SignalP"/>
    </source>
</evidence>
<feature type="signal peptide" evidence="3">
    <location>
        <begin position="1"/>
        <end position="28"/>
    </location>
</feature>
<dbReference type="PRINTS" id="PR00922">
    <property type="entry name" value="DADACBPTASE3"/>
</dbReference>
<dbReference type="GO" id="GO:0006508">
    <property type="term" value="P:proteolysis"/>
    <property type="evidence" value="ECO:0007669"/>
    <property type="project" value="InterPro"/>
</dbReference>
<evidence type="ECO:0000313" key="5">
    <source>
        <dbReference type="Proteomes" id="UP000199111"/>
    </source>
</evidence>
<dbReference type="Gene3D" id="3.40.710.10">
    <property type="entry name" value="DD-peptidase/beta-lactamase superfamily"/>
    <property type="match status" value="2"/>
</dbReference>
<proteinExistence type="inferred from homology"/>
<dbReference type="PANTHER" id="PTHR30023">
    <property type="entry name" value="D-ALANYL-D-ALANINE CARBOXYPEPTIDASE"/>
    <property type="match status" value="1"/>
</dbReference>
<dbReference type="SUPFAM" id="SSF56601">
    <property type="entry name" value="beta-lactamase/transpeptidase-like"/>
    <property type="match status" value="1"/>
</dbReference>
<keyword evidence="5" id="KW-1185">Reference proteome</keyword>
<evidence type="ECO:0000256" key="2">
    <source>
        <dbReference type="ARBA" id="ARBA00022801"/>
    </source>
</evidence>
<accession>A0A1I3ZSN7</accession>
<dbReference type="InterPro" id="IPR012338">
    <property type="entry name" value="Beta-lactam/transpept-like"/>
</dbReference>
<protein>
    <submittedName>
        <fullName evidence="4">D-alanyl-D-alanine carboxypeptidase / D-alanyl-D-alanine-endopeptidase (Penicillin-binding protein 4)</fullName>
    </submittedName>
</protein>
<dbReference type="InterPro" id="IPR006311">
    <property type="entry name" value="TAT_signal"/>
</dbReference>
<keyword evidence="4" id="KW-0645">Protease</keyword>
<dbReference type="Proteomes" id="UP000199111">
    <property type="component" value="Unassembled WGS sequence"/>
</dbReference>
<dbReference type="GO" id="GO:0000270">
    <property type="term" value="P:peptidoglycan metabolic process"/>
    <property type="evidence" value="ECO:0007669"/>
    <property type="project" value="TreeGrafter"/>
</dbReference>
<reference evidence="5" key="1">
    <citation type="submission" date="2016-10" db="EMBL/GenBank/DDBJ databases">
        <authorList>
            <person name="Varghese N."/>
            <person name="Submissions S."/>
        </authorList>
    </citation>
    <scope>NUCLEOTIDE SEQUENCE [LARGE SCALE GENOMIC DNA]</scope>
    <source>
        <strain evidence="5">CGMCC 4.2126</strain>
    </source>
</reference>
<dbReference type="GO" id="GO:0004185">
    <property type="term" value="F:serine-type carboxypeptidase activity"/>
    <property type="evidence" value="ECO:0007669"/>
    <property type="project" value="InterPro"/>
</dbReference>
<dbReference type="PANTHER" id="PTHR30023:SF0">
    <property type="entry name" value="PENICILLIN-SENSITIVE CARBOXYPEPTIDASE A"/>
    <property type="match status" value="1"/>
</dbReference>
<sequence>MRPTRRTTISVSALLLASLAWASAPASAVEPASGVTDLVKDIDQILSDARLTPARAGVVVKSAASGEELYAQDSGKVLTPASNAKLVTSAAAVDTLGLDFRFTTSVLSTGRRAGSALTGNLYLKGTGDPTLLAADYDALAARVAASGIKVVTGKLVADDTWFDSVRLGTDWAWDDEPYYYSAQISALTASPDTDYDAGSVVVSVAPGDAAGKPAKVSTTPETDYLKIVNRATTGAETDVLIERQHSTNTVLITGTVADDYNEWVTVDDPTGYVASLFRKALAKHGVRVLGSTAREATPAGATTVAARDSMPLSELLVPFMKLSNNMHAEILTKSIGRKVSGAGTWSAGLAAITSFARANGMPTLRMRDGSGLSRVDGLTPGGVTGLLLALRSKPWFSTWYGSLPIAGDPDRMVGGTLRSRMRGTPAAGNVHAKTGSLTGVTSLSGYVTSADNEPLVFSVMLNQFLSGSAKDIEDKIAIRLAQFSRTAPADVANVQLRQAQQDSADVECSWLKPVSC</sequence>
<comment type="similarity">
    <text evidence="1">Belongs to the peptidase S13 family.</text>
</comment>
<name>A0A1I3ZSN7_9ACTN</name>
<organism evidence="4 5">
    <name type="scientific">Streptosporangium canum</name>
    <dbReference type="NCBI Taxonomy" id="324952"/>
    <lineage>
        <taxon>Bacteria</taxon>
        <taxon>Bacillati</taxon>
        <taxon>Actinomycetota</taxon>
        <taxon>Actinomycetes</taxon>
        <taxon>Streptosporangiales</taxon>
        <taxon>Streptosporangiaceae</taxon>
        <taxon>Streptosporangium</taxon>
    </lineage>
</organism>
<dbReference type="GeneID" id="96301609"/>
<dbReference type="AlphaFoldDB" id="A0A1I3ZSN7"/>